<keyword evidence="2" id="KW-1185">Reference proteome</keyword>
<reference evidence="1 2" key="1">
    <citation type="submission" date="2018-06" db="EMBL/GenBank/DDBJ databases">
        <title>The draft genome sequences of strains SCU63 and S1.</title>
        <authorList>
            <person name="Gan L."/>
        </authorList>
    </citation>
    <scope>NUCLEOTIDE SEQUENCE [LARGE SCALE GENOMIC DNA]</scope>
    <source>
        <strain evidence="1 2">S1</strain>
    </source>
</reference>
<gene>
    <name evidence="1" type="ORF">DP119_00230</name>
</gene>
<dbReference type="EMBL" id="QLZQ01000001">
    <property type="protein sequence ID" value="RAZ69130.1"/>
    <property type="molecule type" value="Genomic_DNA"/>
</dbReference>
<comment type="caution">
    <text evidence="1">The sequence shown here is derived from an EMBL/GenBank/DDBJ whole genome shotgun (WGS) entry which is preliminary data.</text>
</comment>
<dbReference type="AlphaFoldDB" id="A0A365K8J5"/>
<dbReference type="Proteomes" id="UP000251869">
    <property type="component" value="Unassembled WGS sequence"/>
</dbReference>
<evidence type="ECO:0000313" key="2">
    <source>
        <dbReference type="Proteomes" id="UP000251869"/>
    </source>
</evidence>
<organism evidence="1 2">
    <name type="scientific">Planococcus maitriensis</name>
    <dbReference type="NCBI Taxonomy" id="221799"/>
    <lineage>
        <taxon>Bacteria</taxon>
        <taxon>Bacillati</taxon>
        <taxon>Bacillota</taxon>
        <taxon>Bacilli</taxon>
        <taxon>Bacillales</taxon>
        <taxon>Caryophanaceae</taxon>
        <taxon>Planococcus</taxon>
    </lineage>
</organism>
<protein>
    <submittedName>
        <fullName evidence="1">Uncharacterized protein</fullName>
    </submittedName>
</protein>
<name>A0A365K8J5_9BACL</name>
<proteinExistence type="predicted"/>
<sequence length="65" mass="7497">MNISARLFYADQEQEYAYFYPAVALNPGTAGTAFNCFCVVVNFDFLFTKNCMRYQYGQPVLTMIQ</sequence>
<accession>A0A365K8J5</accession>
<evidence type="ECO:0000313" key="1">
    <source>
        <dbReference type="EMBL" id="RAZ69130.1"/>
    </source>
</evidence>